<evidence type="ECO:0000313" key="2">
    <source>
        <dbReference type="EMBL" id="KUN57585.1"/>
    </source>
</evidence>
<comment type="caution">
    <text evidence="2">The sequence shown here is derived from an EMBL/GenBank/DDBJ whole genome shotgun (WGS) entry which is preliminary data.</text>
</comment>
<dbReference type="Proteomes" id="UP000053669">
    <property type="component" value="Unassembled WGS sequence"/>
</dbReference>
<organism evidence="2 3">
    <name type="scientific">Streptomyces canus</name>
    <dbReference type="NCBI Taxonomy" id="58343"/>
    <lineage>
        <taxon>Bacteria</taxon>
        <taxon>Bacillati</taxon>
        <taxon>Actinomycetota</taxon>
        <taxon>Actinomycetes</taxon>
        <taxon>Kitasatosporales</taxon>
        <taxon>Streptomycetaceae</taxon>
        <taxon>Streptomyces</taxon>
        <taxon>Streptomyces aurantiacus group</taxon>
    </lineage>
</organism>
<feature type="region of interest" description="Disordered" evidence="1">
    <location>
        <begin position="1"/>
        <end position="20"/>
    </location>
</feature>
<dbReference type="EMBL" id="LMWU01000070">
    <property type="protein sequence ID" value="KUN57585.1"/>
    <property type="molecule type" value="Genomic_DNA"/>
</dbReference>
<reference evidence="2 3" key="1">
    <citation type="submission" date="2015-10" db="EMBL/GenBank/DDBJ databases">
        <title>Draft genome sequence of Streptomyces canus DSM 40017, type strain for the species Streptomyces canus.</title>
        <authorList>
            <person name="Ruckert C."/>
            <person name="Winkler A."/>
            <person name="Kalinowski J."/>
            <person name="Kampfer P."/>
            <person name="Glaeser S."/>
        </authorList>
    </citation>
    <scope>NUCLEOTIDE SEQUENCE [LARGE SCALE GENOMIC DNA]</scope>
    <source>
        <strain evidence="2 3">DSM 40017</strain>
    </source>
</reference>
<accession>A0A117QW68</accession>
<evidence type="ECO:0000256" key="1">
    <source>
        <dbReference type="SAM" id="MobiDB-lite"/>
    </source>
</evidence>
<dbReference type="RefSeq" id="WP_059211465.1">
    <property type="nucleotide sequence ID" value="NZ_KQ948681.1"/>
</dbReference>
<sequence>MHNDPPGSAPSTSHGPFDRVVRVPIPNQQPHYEHAPWTGAFPERLADFLAGLIPLFIAELASATDEQINQARDAALEQIANHGDDLQFGGKHRRSSRTALARAFALLARAEGGVTALGVHACTAIHEGCPGLKPPASASPSSDTDS</sequence>
<dbReference type="STRING" id="58343.AQJ46_46830"/>
<proteinExistence type="predicted"/>
<gene>
    <name evidence="2" type="ORF">AQJ46_46830</name>
</gene>
<dbReference type="AlphaFoldDB" id="A0A117QW68"/>
<protein>
    <submittedName>
        <fullName evidence="2">Uncharacterized protein</fullName>
    </submittedName>
</protein>
<name>A0A117QW68_9ACTN</name>
<evidence type="ECO:0000313" key="3">
    <source>
        <dbReference type="Proteomes" id="UP000053669"/>
    </source>
</evidence>